<sequence>MTKIRLRGIWFQVHKWIGLLLAVLVVPLCLSGSVLVWGDAVDAALHPARHADMGKATLAPSVYLAAAQQRLGGQERIARITLPDRGGAVEVSAVEAGKSRGRPVRTTVYLDPRDAHVIDMADSGSGVLRTMHILHGSLMVPGVGRQVVGWVGVAMFVSALSGIWLWWPTVGSWIRGLRWRRHRNFDTNLHHLFGFWIALPLAILAVTGAWISFPQFFGRFDAPQPAREGPSRAERFRARPLAEPATAFEQVLVRAAAVAPGNVRSVTWPTNIQPSWSVETVGGTARVADTGDSVSLRSARGRGEGRRDADSLSRTMRTIHDGHDMPFVWQVIVFLGGILPTILAITGVIMWWRARGWRAKQAARAKARRR</sequence>
<keyword evidence="3" id="KW-1185">Reference proteome</keyword>
<gene>
    <name evidence="2" type="ORF">J7S20_08560</name>
</gene>
<feature type="transmembrane region" description="Helical" evidence="1">
    <location>
        <begin position="188"/>
        <end position="213"/>
    </location>
</feature>
<dbReference type="Proteomes" id="UP000676996">
    <property type="component" value="Unassembled WGS sequence"/>
</dbReference>
<name>A0A8T4IFB9_9SPHN</name>
<protein>
    <submittedName>
        <fullName evidence="2">PepSY domain-containing protein</fullName>
    </submittedName>
</protein>
<dbReference type="PANTHER" id="PTHR34219">
    <property type="entry name" value="IRON-REGULATED INNER MEMBRANE PROTEIN-RELATED"/>
    <property type="match status" value="1"/>
</dbReference>
<reference evidence="2" key="1">
    <citation type="submission" date="2021-04" db="EMBL/GenBank/DDBJ databases">
        <title>Ouciella asimina sp. nov., isolated from the surface seawater in the hydrothermal field of Okinawa Trough.</title>
        <authorList>
            <person name="Shuang W."/>
        </authorList>
    </citation>
    <scope>NUCLEOTIDE SEQUENCE</scope>
    <source>
        <strain evidence="2">LXI357</strain>
    </source>
</reference>
<dbReference type="RefSeq" id="WP_284053829.1">
    <property type="nucleotide sequence ID" value="NZ_JAGRQC010000002.1"/>
</dbReference>
<evidence type="ECO:0000256" key="1">
    <source>
        <dbReference type="SAM" id="Phobius"/>
    </source>
</evidence>
<keyword evidence="1" id="KW-0472">Membrane</keyword>
<proteinExistence type="predicted"/>
<dbReference type="Pfam" id="PF03929">
    <property type="entry name" value="PepSY_TM"/>
    <property type="match status" value="1"/>
</dbReference>
<keyword evidence="1" id="KW-1133">Transmembrane helix</keyword>
<comment type="caution">
    <text evidence="2">The sequence shown here is derived from an EMBL/GenBank/DDBJ whole genome shotgun (WGS) entry which is preliminary data.</text>
</comment>
<feature type="transmembrane region" description="Helical" evidence="1">
    <location>
        <begin position="327"/>
        <end position="352"/>
    </location>
</feature>
<evidence type="ECO:0000313" key="2">
    <source>
        <dbReference type="EMBL" id="MBR0552554.1"/>
    </source>
</evidence>
<keyword evidence="1" id="KW-0812">Transmembrane</keyword>
<dbReference type="EMBL" id="JAGRQC010000002">
    <property type="protein sequence ID" value="MBR0552554.1"/>
    <property type="molecule type" value="Genomic_DNA"/>
</dbReference>
<accession>A0A8T4IFB9</accession>
<evidence type="ECO:0000313" key="3">
    <source>
        <dbReference type="Proteomes" id="UP000676996"/>
    </source>
</evidence>
<organism evidence="2 3">
    <name type="scientific">Stakelama marina</name>
    <dbReference type="NCBI Taxonomy" id="2826939"/>
    <lineage>
        <taxon>Bacteria</taxon>
        <taxon>Pseudomonadati</taxon>
        <taxon>Pseudomonadota</taxon>
        <taxon>Alphaproteobacteria</taxon>
        <taxon>Sphingomonadales</taxon>
        <taxon>Sphingomonadaceae</taxon>
        <taxon>Stakelama</taxon>
    </lineage>
</organism>
<dbReference type="AlphaFoldDB" id="A0A8T4IFB9"/>
<feature type="transmembrane region" description="Helical" evidence="1">
    <location>
        <begin position="147"/>
        <end position="167"/>
    </location>
</feature>
<dbReference type="InterPro" id="IPR005625">
    <property type="entry name" value="PepSY-ass_TM"/>
</dbReference>